<gene>
    <name evidence="1" type="ORF">PHPALM_4616</name>
</gene>
<proteinExistence type="predicted"/>
<comment type="caution">
    <text evidence="1">The sequence shown here is derived from an EMBL/GenBank/DDBJ whole genome shotgun (WGS) entry which is preliminary data.</text>
</comment>
<dbReference type="OrthoDB" id="194929at2759"/>
<evidence type="ECO:0000313" key="1">
    <source>
        <dbReference type="EMBL" id="POM77924.1"/>
    </source>
</evidence>
<dbReference type="PANTHER" id="PTHR39867:SF1">
    <property type="entry name" value="HELICASE ATP-BINDING DOMAIN-CONTAINING PROTEIN"/>
    <property type="match status" value="1"/>
</dbReference>
<organism evidence="1 2">
    <name type="scientific">Phytophthora palmivora</name>
    <dbReference type="NCBI Taxonomy" id="4796"/>
    <lineage>
        <taxon>Eukaryota</taxon>
        <taxon>Sar</taxon>
        <taxon>Stramenopiles</taxon>
        <taxon>Oomycota</taxon>
        <taxon>Peronosporomycetes</taxon>
        <taxon>Peronosporales</taxon>
        <taxon>Peronosporaceae</taxon>
        <taxon>Phytophthora</taxon>
    </lineage>
</organism>
<keyword evidence="2" id="KW-1185">Reference proteome</keyword>
<reference evidence="1 2" key="1">
    <citation type="journal article" date="2017" name="Genome Biol. Evol.">
        <title>Phytophthora megakarya and P. palmivora, closely related causal agents of cacao black pod rot, underwent increases in genome sizes and gene numbers by different mechanisms.</title>
        <authorList>
            <person name="Ali S.S."/>
            <person name="Shao J."/>
            <person name="Lary D.J."/>
            <person name="Kronmiller B."/>
            <person name="Shen D."/>
            <person name="Strem M.D."/>
            <person name="Amoako-Attah I."/>
            <person name="Akrofi A.Y."/>
            <person name="Begoude B.A."/>
            <person name="Ten Hoopen G.M."/>
            <person name="Coulibaly K."/>
            <person name="Kebe B.I."/>
            <person name="Melnick R.L."/>
            <person name="Guiltinan M.J."/>
            <person name="Tyler B.M."/>
            <person name="Meinhardt L.W."/>
            <person name="Bailey B.A."/>
        </authorList>
    </citation>
    <scope>NUCLEOTIDE SEQUENCE [LARGE SCALE GENOMIC DNA]</scope>
    <source>
        <strain evidence="2">sbr112.9</strain>
    </source>
</reference>
<dbReference type="Proteomes" id="UP000237271">
    <property type="component" value="Unassembled WGS sequence"/>
</dbReference>
<dbReference type="PANTHER" id="PTHR39867">
    <property type="entry name" value="HELICASE ATP-BINDING DOMAIN-CONTAINING PROTEIN"/>
    <property type="match status" value="1"/>
</dbReference>
<accession>A0A2P4YJC9</accession>
<dbReference type="AlphaFoldDB" id="A0A2P4YJC9"/>
<evidence type="ECO:0000313" key="2">
    <source>
        <dbReference type="Proteomes" id="UP000237271"/>
    </source>
</evidence>
<name>A0A2P4YJC9_9STRA</name>
<sequence length="235" mass="26598">MTDSLAYEISSTLMEGGYSDGVRLLTLFQRLIDNLGVAKLIRRETTGCLFNSNDLCNIEKALQGLLDFARQREKSSAELLIDTVRQKLSVKRVQMKFRKRLLQDQGPPLVMRSLIHRRYGSNPLNYRSRKADRPVIWLRLVISSILRASMLSNRIAPLLEELSSISGAFHAGRASPLQLTVSSSLNGGIGPTPKPIFVEIIYDFFLEKFGTRFEAERMIHDVFSNCRLLVRTPLA</sequence>
<protein>
    <submittedName>
        <fullName evidence="1">Uncharacterized protein</fullName>
    </submittedName>
</protein>
<dbReference type="EMBL" id="NCKW01002251">
    <property type="protein sequence ID" value="POM77924.1"/>
    <property type="molecule type" value="Genomic_DNA"/>
</dbReference>